<dbReference type="SUPFAM" id="SSF50729">
    <property type="entry name" value="PH domain-like"/>
    <property type="match status" value="1"/>
</dbReference>
<feature type="region of interest" description="Disordered" evidence="8">
    <location>
        <begin position="912"/>
        <end position="934"/>
    </location>
</feature>
<comment type="subcellular location">
    <subcellularLocation>
        <location evidence="1">Cell junction</location>
    </subcellularLocation>
</comment>
<dbReference type="SMART" id="SM00164">
    <property type="entry name" value="TBC"/>
    <property type="match status" value="1"/>
</dbReference>
<dbReference type="GeneTree" id="ENSGT00940000159937"/>
<keyword evidence="4 7" id="KW-0175">Coiled coil</keyword>
<dbReference type="Proteomes" id="UP000291022">
    <property type="component" value="Unassembled WGS sequence"/>
</dbReference>
<dbReference type="CTD" id="55357"/>
<evidence type="ECO:0000256" key="7">
    <source>
        <dbReference type="SAM" id="Coils"/>
    </source>
</evidence>
<dbReference type="KEGG" id="uar:123781046"/>
<dbReference type="Gene3D" id="2.30.29.30">
    <property type="entry name" value="Pleckstrin-homology domain (PH domain)/Phosphotyrosine-binding domain (PTB)"/>
    <property type="match status" value="1"/>
</dbReference>
<dbReference type="FunFam" id="2.30.29.30:FF:000248">
    <property type="entry name" value="TBC1 domain family member 2A isoform X1"/>
    <property type="match status" value="1"/>
</dbReference>
<dbReference type="InterPro" id="IPR050302">
    <property type="entry name" value="Rab_GAP_TBC_domain"/>
</dbReference>
<dbReference type="GeneID" id="123781046"/>
<dbReference type="GO" id="GO:0070161">
    <property type="term" value="C:anchoring junction"/>
    <property type="evidence" value="ECO:0007669"/>
    <property type="project" value="UniProtKB-SubCell"/>
</dbReference>
<evidence type="ECO:0000256" key="4">
    <source>
        <dbReference type="ARBA" id="ARBA00023054"/>
    </source>
</evidence>
<evidence type="ECO:0000256" key="8">
    <source>
        <dbReference type="SAM" id="MobiDB-lite"/>
    </source>
</evidence>
<dbReference type="FunFam" id="1.10.472.80:FF:000018">
    <property type="entry name" value="TBC1 domain family member 2B"/>
    <property type="match status" value="1"/>
</dbReference>
<keyword evidence="3" id="KW-0965">Cell junction</keyword>
<dbReference type="FunFam" id="1.10.8.270:FF:000014">
    <property type="entry name" value="Putative TBC1 domain family member 2B"/>
    <property type="match status" value="1"/>
</dbReference>
<protein>
    <recommendedName>
        <fullName evidence="6">TBC1 domain family member 2A</fullName>
    </recommendedName>
</protein>
<sequence length="934" mass="105658">MEGAHENAAESSSSVPRSEEPAGWARGPEVLPPEESEGCAGSLDAAPKKLCGYLSKFGGKGPIRGWKSRWFFYDERKCQLYYSRTAQDANPLDSIDLSSAVFDCKADAEEGTFEIKTPSRIITLKAATKQVMLYWLQQLQTKRWEFHSSPPAPPAAPDAAPAGNGPALRLELEQEEEEREDFLSPVQTPPGLVGVAAALQPVPAKPLALQNISLKHLGTEIQNTVYNIRSNRQAQGTGHGPPGEDPPLSVGPQRAERPLPSDPGTPGKDPADSPKPTAKSSLTANLIQKAKRPNNTFPLFAEGLTRTRPAQEKILALEQQVLMLTKELKSQKELVRILHKALEAAQQEKRASSAYLAAAEDKDRLELVRHKVRQIAELGKRVEALERERESLVQAAGLREQQVQELQRHVQLLLEKNQAKQQVICKLSEKVTRDFTHPPTQPPVPPGAADRDFLSQQEKMEHLKDDMEAYRTQNRFLNSEIHQVTKIWRRVAENEKALLMKCAYLQAKNCQVESKYLAGLRRLQEAAGGEATESSELLRQLTQEALQWEAGEASADGVELSPISEYDEYGFLTVPNYEMEDLKLLAKIQALEVHSHHLLAHEAVERPLRERWAALGDLAPSVELKQLLRAGVPREHRPRVWKWLVQLRVRHLQSPGHYQELLSRGQVREHPAARQIELDLNRTFPNNKHFTCPTSTFPDKLRRVLLAFSWQNPTIGYCQGLNRLAAIALLVLEEEESAFWCLVAIVETIMPADYYSKTLTSSQVDQRVLQDLLLEKLPRLMAHLGQYRVDLSFLTFNWFLVVFADSLISNILLRVWDAFLYEGTKVVFRYALAIFKYNEEEILRLQDGLEIYQYLRFFTKTICNSQKLMTIAFNDMNPFPMKQLRQLRRAHRERLEAELHELEQLKAEYLETRSSRGPAVPDGCTSEDEGEGEA</sequence>
<evidence type="ECO:0000256" key="2">
    <source>
        <dbReference type="ARBA" id="ARBA00022468"/>
    </source>
</evidence>
<feature type="region of interest" description="Disordered" evidence="8">
    <location>
        <begin position="1"/>
        <end position="40"/>
    </location>
</feature>
<evidence type="ECO:0000256" key="6">
    <source>
        <dbReference type="ARBA" id="ARBA00067512"/>
    </source>
</evidence>
<name>A0A452Q8A3_URSAM</name>
<keyword evidence="12" id="KW-1185">Reference proteome</keyword>
<feature type="compositionally biased region" description="Acidic residues" evidence="8">
    <location>
        <begin position="925"/>
        <end position="934"/>
    </location>
</feature>
<dbReference type="GO" id="GO:0005886">
    <property type="term" value="C:plasma membrane"/>
    <property type="evidence" value="ECO:0007669"/>
    <property type="project" value="Ensembl"/>
</dbReference>
<dbReference type="PROSITE" id="PS50003">
    <property type="entry name" value="PH_DOMAIN"/>
    <property type="match status" value="1"/>
</dbReference>
<dbReference type="GO" id="GO:0045296">
    <property type="term" value="F:cadherin binding"/>
    <property type="evidence" value="ECO:0007669"/>
    <property type="project" value="Ensembl"/>
</dbReference>
<dbReference type="GO" id="GO:0031267">
    <property type="term" value="F:small GTPase binding"/>
    <property type="evidence" value="ECO:0007669"/>
    <property type="project" value="TreeGrafter"/>
</dbReference>
<feature type="domain" description="Rab-GAP TBC" evidence="10">
    <location>
        <begin position="631"/>
        <end position="823"/>
    </location>
</feature>
<feature type="domain" description="PH" evidence="9">
    <location>
        <begin position="47"/>
        <end position="144"/>
    </location>
</feature>
<gene>
    <name evidence="11" type="primary">TBC1D2</name>
</gene>
<evidence type="ECO:0000313" key="12">
    <source>
        <dbReference type="Proteomes" id="UP000291022"/>
    </source>
</evidence>
<dbReference type="Pfam" id="PF00566">
    <property type="entry name" value="RabGAP-TBC"/>
    <property type="match status" value="1"/>
</dbReference>
<dbReference type="PANTHER" id="PTHR47219:SF20">
    <property type="entry name" value="TBC1 DOMAIN FAMILY MEMBER 2B"/>
    <property type="match status" value="1"/>
</dbReference>
<dbReference type="GO" id="GO:0005096">
    <property type="term" value="F:GTPase activator activity"/>
    <property type="evidence" value="ECO:0007669"/>
    <property type="project" value="UniProtKB-KW"/>
</dbReference>
<evidence type="ECO:0000259" key="10">
    <source>
        <dbReference type="PROSITE" id="PS50086"/>
    </source>
</evidence>
<proteinExistence type="predicted"/>
<dbReference type="InterPro" id="IPR000195">
    <property type="entry name" value="Rab-GAP-TBC_dom"/>
</dbReference>
<dbReference type="Ensembl" id="ENSUAMT00000000572.1">
    <property type="protein sequence ID" value="ENSUAMP00000000484.1"/>
    <property type="gene ID" value="ENSUAMG00000000360.1"/>
</dbReference>
<dbReference type="STRING" id="9643.ENSUAMP00000000484"/>
<dbReference type="PROSITE" id="PS50086">
    <property type="entry name" value="TBC_RABGAP"/>
    <property type="match status" value="1"/>
</dbReference>
<evidence type="ECO:0000256" key="3">
    <source>
        <dbReference type="ARBA" id="ARBA00022949"/>
    </source>
</evidence>
<feature type="region of interest" description="Disordered" evidence="8">
    <location>
        <begin position="146"/>
        <end position="165"/>
    </location>
</feature>
<dbReference type="GO" id="GO:0005829">
    <property type="term" value="C:cytosol"/>
    <property type="evidence" value="ECO:0007669"/>
    <property type="project" value="Ensembl"/>
</dbReference>
<keyword evidence="2" id="KW-0343">GTPase activation</keyword>
<evidence type="ECO:0000256" key="5">
    <source>
        <dbReference type="ARBA" id="ARBA00065986"/>
    </source>
</evidence>
<dbReference type="RefSeq" id="XP_045636288.1">
    <property type="nucleotide sequence ID" value="XM_045780332.1"/>
</dbReference>
<dbReference type="SMART" id="SM00233">
    <property type="entry name" value="PH"/>
    <property type="match status" value="1"/>
</dbReference>
<dbReference type="Pfam" id="PF00169">
    <property type="entry name" value="PH"/>
    <property type="match status" value="1"/>
</dbReference>
<accession>A0A452Q8A3</accession>
<reference evidence="12" key="1">
    <citation type="submission" date="2016-06" db="EMBL/GenBank/DDBJ databases">
        <title>De novo assembly and RNA-Seq shows season-dependent expression and editing in black bear kidneys.</title>
        <authorList>
            <person name="Korstanje R."/>
            <person name="Srivastava A."/>
            <person name="Sarsani V.K."/>
            <person name="Sheehan S.M."/>
            <person name="Seger R.L."/>
            <person name="Barter M.E."/>
            <person name="Lindqvist C."/>
            <person name="Brody L.C."/>
            <person name="Mullikin J.C."/>
        </authorList>
    </citation>
    <scope>NUCLEOTIDE SEQUENCE [LARGE SCALE GENOMIC DNA]</scope>
</reference>
<dbReference type="InterPro" id="IPR011993">
    <property type="entry name" value="PH-like_dom_sf"/>
</dbReference>
<dbReference type="Gene3D" id="1.10.472.80">
    <property type="entry name" value="Ypt/Rab-GAP domain of gyp1p, domain 3"/>
    <property type="match status" value="1"/>
</dbReference>
<evidence type="ECO:0000256" key="1">
    <source>
        <dbReference type="ARBA" id="ARBA00004282"/>
    </source>
</evidence>
<feature type="region of interest" description="Disordered" evidence="8">
    <location>
        <begin position="232"/>
        <end position="279"/>
    </location>
</feature>
<dbReference type="GO" id="GO:0031410">
    <property type="term" value="C:cytoplasmic vesicle"/>
    <property type="evidence" value="ECO:0007669"/>
    <property type="project" value="Ensembl"/>
</dbReference>
<dbReference type="AlphaFoldDB" id="A0A452Q8A3"/>
<feature type="coiled-coil region" evidence="7">
    <location>
        <begin position="453"/>
        <end position="480"/>
    </location>
</feature>
<dbReference type="PANTHER" id="PTHR47219">
    <property type="entry name" value="RAB GTPASE-ACTIVATING PROTEIN 1-LIKE"/>
    <property type="match status" value="1"/>
</dbReference>
<dbReference type="Gene3D" id="1.10.8.270">
    <property type="entry name" value="putative rabgap domain of human tbc1 domain family member 14 like domains"/>
    <property type="match status" value="1"/>
</dbReference>
<comment type="subunit">
    <text evidence="5">Interacts with activated RAC1 and CDH1.</text>
</comment>
<reference evidence="11" key="3">
    <citation type="submission" date="2025-09" db="UniProtKB">
        <authorList>
            <consortium name="Ensembl"/>
        </authorList>
    </citation>
    <scope>IDENTIFICATION</scope>
</reference>
<evidence type="ECO:0000313" key="11">
    <source>
        <dbReference type="Ensembl" id="ENSUAMP00000000484.1"/>
    </source>
</evidence>
<feature type="coiled-coil region" evidence="7">
    <location>
        <begin position="314"/>
        <end position="423"/>
    </location>
</feature>
<dbReference type="InterPro" id="IPR001849">
    <property type="entry name" value="PH_domain"/>
</dbReference>
<reference evidence="11" key="2">
    <citation type="submission" date="2025-08" db="UniProtKB">
        <authorList>
            <consortium name="Ensembl"/>
        </authorList>
    </citation>
    <scope>IDENTIFICATION</scope>
</reference>
<organism evidence="11 12">
    <name type="scientific">Ursus americanus</name>
    <name type="common">American black bear</name>
    <name type="synonym">Euarctos americanus</name>
    <dbReference type="NCBI Taxonomy" id="9643"/>
    <lineage>
        <taxon>Eukaryota</taxon>
        <taxon>Metazoa</taxon>
        <taxon>Chordata</taxon>
        <taxon>Craniata</taxon>
        <taxon>Vertebrata</taxon>
        <taxon>Euteleostomi</taxon>
        <taxon>Mammalia</taxon>
        <taxon>Eutheria</taxon>
        <taxon>Laurasiatheria</taxon>
        <taxon>Carnivora</taxon>
        <taxon>Caniformia</taxon>
        <taxon>Ursidae</taxon>
        <taxon>Ursus</taxon>
    </lineage>
</organism>
<dbReference type="CDD" id="cd01265">
    <property type="entry name" value="PH_TBC1D2A"/>
    <property type="match status" value="1"/>
</dbReference>
<dbReference type="SUPFAM" id="SSF47923">
    <property type="entry name" value="Ypt/Rab-GAP domain of gyp1p"/>
    <property type="match status" value="2"/>
</dbReference>
<dbReference type="InterPro" id="IPR035969">
    <property type="entry name" value="Rab-GAP_TBC_sf"/>
</dbReference>
<dbReference type="GO" id="GO:0005654">
    <property type="term" value="C:nucleoplasm"/>
    <property type="evidence" value="ECO:0007669"/>
    <property type="project" value="Ensembl"/>
</dbReference>
<evidence type="ECO:0000259" key="9">
    <source>
        <dbReference type="PROSITE" id="PS50003"/>
    </source>
</evidence>